<gene>
    <name evidence="11" type="ORF">HNR42_000064</name>
</gene>
<comment type="caution">
    <text evidence="11">The sequence shown here is derived from an EMBL/GenBank/DDBJ whole genome shotgun (WGS) entry which is preliminary data.</text>
</comment>
<keyword evidence="6" id="KW-0520">NAD</keyword>
<dbReference type="CDD" id="cd04909">
    <property type="entry name" value="ACT_PDH-BS"/>
    <property type="match status" value="1"/>
</dbReference>
<evidence type="ECO:0000259" key="10">
    <source>
        <dbReference type="PROSITE" id="PS51671"/>
    </source>
</evidence>
<dbReference type="InterPro" id="IPR046826">
    <property type="entry name" value="PDH_N"/>
</dbReference>
<evidence type="ECO:0000256" key="2">
    <source>
        <dbReference type="ARBA" id="ARBA00012068"/>
    </source>
</evidence>
<dbReference type="PROSITE" id="PS51671">
    <property type="entry name" value="ACT"/>
    <property type="match status" value="1"/>
</dbReference>
<reference evidence="11 12" key="1">
    <citation type="submission" date="2020-08" db="EMBL/GenBank/DDBJ databases">
        <title>Genomic Encyclopedia of Type Strains, Phase IV (KMG-IV): sequencing the most valuable type-strain genomes for metagenomic binning, comparative biology and taxonomic classification.</title>
        <authorList>
            <person name="Goeker M."/>
        </authorList>
    </citation>
    <scope>NUCLEOTIDE SEQUENCE [LARGE SCALE GENOMIC DNA]</scope>
    <source>
        <strain evidence="11 12">DSM 21458</strain>
    </source>
</reference>
<comment type="catalytic activity">
    <reaction evidence="8">
        <text>prephenate + NAD(+) = 3-(4-hydroxyphenyl)pyruvate + CO2 + NADH</text>
        <dbReference type="Rhea" id="RHEA:13869"/>
        <dbReference type="ChEBI" id="CHEBI:16526"/>
        <dbReference type="ChEBI" id="CHEBI:29934"/>
        <dbReference type="ChEBI" id="CHEBI:36242"/>
        <dbReference type="ChEBI" id="CHEBI:57540"/>
        <dbReference type="ChEBI" id="CHEBI:57945"/>
        <dbReference type="EC" id="1.3.1.12"/>
    </reaction>
</comment>
<keyword evidence="7" id="KW-0057">Aromatic amino acid biosynthesis</keyword>
<dbReference type="PANTHER" id="PTHR21363">
    <property type="entry name" value="PREPHENATE DEHYDROGENASE"/>
    <property type="match status" value="1"/>
</dbReference>
<keyword evidence="7" id="KW-0028">Amino-acid biosynthesis</keyword>
<dbReference type="SUPFAM" id="SSF55021">
    <property type="entry name" value="ACT-like"/>
    <property type="match status" value="1"/>
</dbReference>
<dbReference type="Proteomes" id="UP000569951">
    <property type="component" value="Unassembled WGS sequence"/>
</dbReference>
<comment type="pathway">
    <text evidence="1">Amino-acid biosynthesis; L-tyrosine biosynthesis; (4-hydroxyphenyl)pyruvate from prephenate (NAD(+) route): step 1/1.</text>
</comment>
<keyword evidence="12" id="KW-1185">Reference proteome</keyword>
<keyword evidence="5 11" id="KW-0560">Oxidoreductase</keyword>
<evidence type="ECO:0000256" key="3">
    <source>
        <dbReference type="ARBA" id="ARBA00016891"/>
    </source>
</evidence>
<evidence type="ECO:0000256" key="5">
    <source>
        <dbReference type="ARBA" id="ARBA00023002"/>
    </source>
</evidence>
<dbReference type="Gene3D" id="1.10.3660.10">
    <property type="entry name" value="6-phosphogluconate dehydrogenase C-terminal like domain"/>
    <property type="match status" value="1"/>
</dbReference>
<dbReference type="InterPro" id="IPR046825">
    <property type="entry name" value="PDH_C"/>
</dbReference>
<dbReference type="InterPro" id="IPR050812">
    <property type="entry name" value="Preph/Arog_dehydrog"/>
</dbReference>
<evidence type="ECO:0000256" key="7">
    <source>
        <dbReference type="ARBA" id="ARBA00023141"/>
    </source>
</evidence>
<dbReference type="EMBL" id="JACHHG010000001">
    <property type="protein sequence ID" value="MBB6096652.1"/>
    <property type="molecule type" value="Genomic_DNA"/>
</dbReference>
<evidence type="ECO:0000259" key="9">
    <source>
        <dbReference type="PROSITE" id="PS51176"/>
    </source>
</evidence>
<accession>A0A841HXG5</accession>
<dbReference type="AlphaFoldDB" id="A0A841HXG5"/>
<dbReference type="InterPro" id="IPR036291">
    <property type="entry name" value="NAD(P)-bd_dom_sf"/>
</dbReference>
<dbReference type="GO" id="GO:0070403">
    <property type="term" value="F:NAD+ binding"/>
    <property type="evidence" value="ECO:0007669"/>
    <property type="project" value="InterPro"/>
</dbReference>
<dbReference type="Pfam" id="PF01842">
    <property type="entry name" value="ACT"/>
    <property type="match status" value="1"/>
</dbReference>
<evidence type="ECO:0000256" key="6">
    <source>
        <dbReference type="ARBA" id="ARBA00023027"/>
    </source>
</evidence>
<dbReference type="Pfam" id="PF02153">
    <property type="entry name" value="PDH_N"/>
    <property type="match status" value="1"/>
</dbReference>
<proteinExistence type="predicted"/>
<dbReference type="EC" id="1.3.1.12" evidence="2"/>
<dbReference type="InterPro" id="IPR002912">
    <property type="entry name" value="ACT_dom"/>
</dbReference>
<dbReference type="FunFam" id="3.40.50.720:FF:000208">
    <property type="entry name" value="Prephenate dehydrogenase"/>
    <property type="match status" value="1"/>
</dbReference>
<evidence type="ECO:0000256" key="8">
    <source>
        <dbReference type="ARBA" id="ARBA00049260"/>
    </source>
</evidence>
<sequence>MTPTPLFKTVVIAGVGLIGGSVALGLKDRFLAERVIGFDVSAETLTAALALGVIDEAQLEPGEWLREAELIVLASPVGSLGQLAAQLAPFAGPDTIFTDVGSVKGPLAKELAYLRSYVPGHPMAGSERGGVENAQAALLENAIWVLTPDDRTPIGALKRVRTLVESLGASAVTMPADAHDQLVATVSHLPYLSALALTHMVTRDERLALLAAGGFRDLTRVASGDPRMSRDMVLANREALREAATRFQRSLEHLLELLDTPEALLEAAEEGKRTRDSLPVVRRSLLPPLFDLVVAVPDQPGQLGRITQVLGEHGVNIKNIEVLAIRDQGGAVRLGFATLEEMEQARELLHDVGYRSRTRA</sequence>
<feature type="domain" description="ACT" evidence="10">
    <location>
        <begin position="291"/>
        <end position="359"/>
    </location>
</feature>
<evidence type="ECO:0000256" key="4">
    <source>
        <dbReference type="ARBA" id="ARBA00022498"/>
    </source>
</evidence>
<dbReference type="Gene3D" id="3.30.70.260">
    <property type="match status" value="1"/>
</dbReference>
<dbReference type="UniPathway" id="UPA00122">
    <property type="reaction ID" value="UER00961"/>
</dbReference>
<dbReference type="InterPro" id="IPR008927">
    <property type="entry name" value="6-PGluconate_DH-like_C_sf"/>
</dbReference>
<dbReference type="SUPFAM" id="SSF51735">
    <property type="entry name" value="NAD(P)-binding Rossmann-fold domains"/>
    <property type="match status" value="1"/>
</dbReference>
<organism evidence="11 12">
    <name type="scientific">Deinobacterium chartae</name>
    <dbReference type="NCBI Taxonomy" id="521158"/>
    <lineage>
        <taxon>Bacteria</taxon>
        <taxon>Thermotogati</taxon>
        <taxon>Deinococcota</taxon>
        <taxon>Deinococci</taxon>
        <taxon>Deinococcales</taxon>
        <taxon>Deinococcaceae</taxon>
        <taxon>Deinobacterium</taxon>
    </lineage>
</organism>
<dbReference type="InterPro" id="IPR045865">
    <property type="entry name" value="ACT-like_dom_sf"/>
</dbReference>
<feature type="domain" description="Prephenate/arogenate dehydrogenase" evidence="9">
    <location>
        <begin position="8"/>
        <end position="289"/>
    </location>
</feature>
<dbReference type="PROSITE" id="PS51176">
    <property type="entry name" value="PDH_ADH"/>
    <property type="match status" value="1"/>
</dbReference>
<keyword evidence="4" id="KW-0827">Tyrosine biosynthesis</keyword>
<evidence type="ECO:0000256" key="1">
    <source>
        <dbReference type="ARBA" id="ARBA00005067"/>
    </source>
</evidence>
<dbReference type="RefSeq" id="WP_183983344.1">
    <property type="nucleotide sequence ID" value="NZ_JACHHG010000001.1"/>
</dbReference>
<evidence type="ECO:0000313" key="12">
    <source>
        <dbReference type="Proteomes" id="UP000569951"/>
    </source>
</evidence>
<dbReference type="Pfam" id="PF20463">
    <property type="entry name" value="PDH_C"/>
    <property type="match status" value="1"/>
</dbReference>
<dbReference type="SUPFAM" id="SSF48179">
    <property type="entry name" value="6-phosphogluconate dehydrogenase C-terminal domain-like"/>
    <property type="match status" value="1"/>
</dbReference>
<dbReference type="Gene3D" id="3.40.50.720">
    <property type="entry name" value="NAD(P)-binding Rossmann-like Domain"/>
    <property type="match status" value="1"/>
</dbReference>
<name>A0A841HXG5_9DEIO</name>
<protein>
    <recommendedName>
        <fullName evidence="3">Prephenate dehydrogenase</fullName>
        <ecNumber evidence="2">1.3.1.12</ecNumber>
    </recommendedName>
</protein>
<dbReference type="GO" id="GO:0008977">
    <property type="term" value="F:prephenate dehydrogenase (NAD+) activity"/>
    <property type="evidence" value="ECO:0007669"/>
    <property type="project" value="UniProtKB-EC"/>
</dbReference>
<dbReference type="GO" id="GO:0006571">
    <property type="term" value="P:tyrosine biosynthetic process"/>
    <property type="evidence" value="ECO:0007669"/>
    <property type="project" value="UniProtKB-UniPathway"/>
</dbReference>
<evidence type="ECO:0000313" key="11">
    <source>
        <dbReference type="EMBL" id="MBB6096652.1"/>
    </source>
</evidence>
<dbReference type="PANTHER" id="PTHR21363:SF0">
    <property type="entry name" value="PREPHENATE DEHYDROGENASE [NADP(+)]"/>
    <property type="match status" value="1"/>
</dbReference>
<dbReference type="GO" id="GO:0004665">
    <property type="term" value="F:prephenate dehydrogenase (NADP+) activity"/>
    <property type="evidence" value="ECO:0007669"/>
    <property type="project" value="InterPro"/>
</dbReference>
<dbReference type="InterPro" id="IPR003099">
    <property type="entry name" value="Prephen_DH"/>
</dbReference>